<reference evidence="6" key="1">
    <citation type="journal article" date="2005" name="Nature">
        <title>The map-based sequence of the rice genome.</title>
        <authorList>
            <consortium name="International rice genome sequencing project (IRGSP)"/>
            <person name="Matsumoto T."/>
            <person name="Wu J."/>
            <person name="Kanamori H."/>
            <person name="Katayose Y."/>
            <person name="Fujisawa M."/>
            <person name="Namiki N."/>
            <person name="Mizuno H."/>
            <person name="Yamamoto K."/>
            <person name="Antonio B.A."/>
            <person name="Baba T."/>
            <person name="Sakata K."/>
            <person name="Nagamura Y."/>
            <person name="Aoki H."/>
            <person name="Arikawa K."/>
            <person name="Arita K."/>
            <person name="Bito T."/>
            <person name="Chiden Y."/>
            <person name="Fujitsuka N."/>
            <person name="Fukunaka R."/>
            <person name="Hamada M."/>
            <person name="Harada C."/>
            <person name="Hayashi A."/>
            <person name="Hijishita S."/>
            <person name="Honda M."/>
            <person name="Hosokawa S."/>
            <person name="Ichikawa Y."/>
            <person name="Idonuma A."/>
            <person name="Iijima M."/>
            <person name="Ikeda M."/>
            <person name="Ikeno M."/>
            <person name="Ito K."/>
            <person name="Ito S."/>
            <person name="Ito T."/>
            <person name="Ito Y."/>
            <person name="Ito Y."/>
            <person name="Iwabuchi A."/>
            <person name="Kamiya K."/>
            <person name="Karasawa W."/>
            <person name="Kurita K."/>
            <person name="Katagiri S."/>
            <person name="Kikuta A."/>
            <person name="Kobayashi H."/>
            <person name="Kobayashi N."/>
            <person name="Machita K."/>
            <person name="Maehara T."/>
            <person name="Masukawa M."/>
            <person name="Mizubayashi T."/>
            <person name="Mukai Y."/>
            <person name="Nagasaki H."/>
            <person name="Nagata Y."/>
            <person name="Naito S."/>
            <person name="Nakashima M."/>
            <person name="Nakama Y."/>
            <person name="Nakamichi Y."/>
            <person name="Nakamura M."/>
            <person name="Meguro A."/>
            <person name="Negishi M."/>
            <person name="Ohta I."/>
            <person name="Ohta T."/>
            <person name="Okamoto M."/>
            <person name="Ono N."/>
            <person name="Saji S."/>
            <person name="Sakaguchi M."/>
            <person name="Sakai K."/>
            <person name="Shibata M."/>
            <person name="Shimokawa T."/>
            <person name="Song J."/>
            <person name="Takazaki Y."/>
            <person name="Terasawa K."/>
            <person name="Tsugane M."/>
            <person name="Tsuji K."/>
            <person name="Ueda S."/>
            <person name="Waki K."/>
            <person name="Yamagata H."/>
            <person name="Yamamoto M."/>
            <person name="Yamamoto S."/>
            <person name="Yamane H."/>
            <person name="Yoshiki S."/>
            <person name="Yoshihara R."/>
            <person name="Yukawa K."/>
            <person name="Zhong H."/>
            <person name="Yano M."/>
            <person name="Yuan Q."/>
            <person name="Ouyang S."/>
            <person name="Liu J."/>
            <person name="Jones K.M."/>
            <person name="Gansberger K."/>
            <person name="Moffat K."/>
            <person name="Hill J."/>
            <person name="Bera J."/>
            <person name="Fadrosh D."/>
            <person name="Jin S."/>
            <person name="Johri S."/>
            <person name="Kim M."/>
            <person name="Overton L."/>
            <person name="Reardon M."/>
            <person name="Tsitrin T."/>
            <person name="Vuong H."/>
            <person name="Weaver B."/>
            <person name="Ciecko A."/>
            <person name="Tallon L."/>
            <person name="Jackson J."/>
            <person name="Pai G."/>
            <person name="Aken S.V."/>
            <person name="Utterback T."/>
            <person name="Reidmuller S."/>
            <person name="Feldblyum T."/>
            <person name="Hsiao J."/>
            <person name="Zismann V."/>
            <person name="Iobst S."/>
            <person name="de Vazeille A.R."/>
            <person name="Buell C.R."/>
            <person name="Ying K."/>
            <person name="Li Y."/>
            <person name="Lu T."/>
            <person name="Huang Y."/>
            <person name="Zhao Q."/>
            <person name="Feng Q."/>
            <person name="Zhang L."/>
            <person name="Zhu J."/>
            <person name="Weng Q."/>
            <person name="Mu J."/>
            <person name="Lu Y."/>
            <person name="Fan D."/>
            <person name="Liu Y."/>
            <person name="Guan J."/>
            <person name="Zhang Y."/>
            <person name="Yu S."/>
            <person name="Liu X."/>
            <person name="Zhang Y."/>
            <person name="Hong G."/>
            <person name="Han B."/>
            <person name="Choisne N."/>
            <person name="Demange N."/>
            <person name="Orjeda G."/>
            <person name="Samain S."/>
            <person name="Cattolico L."/>
            <person name="Pelletier E."/>
            <person name="Couloux A."/>
            <person name="Segurens B."/>
            <person name="Wincker P."/>
            <person name="D'Hont A."/>
            <person name="Scarpelli C."/>
            <person name="Weissenbach J."/>
            <person name="Salanoubat M."/>
            <person name="Quetier F."/>
            <person name="Yu Y."/>
            <person name="Kim H.R."/>
            <person name="Rambo T."/>
            <person name="Currie J."/>
            <person name="Collura K."/>
            <person name="Luo M."/>
            <person name="Yang T."/>
            <person name="Ammiraju J.S.S."/>
            <person name="Engler F."/>
            <person name="Soderlund C."/>
            <person name="Wing R.A."/>
            <person name="Palmer L.E."/>
            <person name="de la Bastide M."/>
            <person name="Spiegel L."/>
            <person name="Nascimento L."/>
            <person name="Zutavern T."/>
            <person name="O'Shaughnessy A."/>
            <person name="Dike S."/>
            <person name="Dedhia N."/>
            <person name="Preston R."/>
            <person name="Balija V."/>
            <person name="McCombie W.R."/>
            <person name="Chow T."/>
            <person name="Chen H."/>
            <person name="Chung M."/>
            <person name="Chen C."/>
            <person name="Shaw J."/>
            <person name="Wu H."/>
            <person name="Hsiao K."/>
            <person name="Chao Y."/>
            <person name="Chu M."/>
            <person name="Cheng C."/>
            <person name="Hour A."/>
            <person name="Lee P."/>
            <person name="Lin S."/>
            <person name="Lin Y."/>
            <person name="Liou J."/>
            <person name="Liu S."/>
            <person name="Hsing Y."/>
            <person name="Raghuvanshi S."/>
            <person name="Mohanty A."/>
            <person name="Bharti A.K."/>
            <person name="Gaur A."/>
            <person name="Gupta V."/>
            <person name="Kumar D."/>
            <person name="Ravi V."/>
            <person name="Vij S."/>
            <person name="Kapur A."/>
            <person name="Khurana P."/>
            <person name="Khurana P."/>
            <person name="Khurana J.P."/>
            <person name="Tyagi A.K."/>
            <person name="Gaikwad K."/>
            <person name="Singh A."/>
            <person name="Dalal V."/>
            <person name="Srivastava S."/>
            <person name="Dixit A."/>
            <person name="Pal A.K."/>
            <person name="Ghazi I.A."/>
            <person name="Yadav M."/>
            <person name="Pandit A."/>
            <person name="Bhargava A."/>
            <person name="Sureshbabu K."/>
            <person name="Batra K."/>
            <person name="Sharma T.R."/>
            <person name="Mohapatra T."/>
            <person name="Singh N.K."/>
            <person name="Messing J."/>
            <person name="Nelson A.B."/>
            <person name="Fuks G."/>
            <person name="Kavchok S."/>
            <person name="Keizer G."/>
            <person name="Linton E."/>
            <person name="Llaca V."/>
            <person name="Song R."/>
            <person name="Tanyolac B."/>
            <person name="Young S."/>
            <person name="Ho-Il K."/>
            <person name="Hahn J.H."/>
            <person name="Sangsakoo G."/>
            <person name="Vanavichit A."/>
            <person name="de Mattos Luiz.A.T."/>
            <person name="Zimmer P.D."/>
            <person name="Malone G."/>
            <person name="Dellagostin O."/>
            <person name="de Oliveira A.C."/>
            <person name="Bevan M."/>
            <person name="Bancroft I."/>
            <person name="Minx P."/>
            <person name="Cordum H."/>
            <person name="Wilson R."/>
            <person name="Cheng Z."/>
            <person name="Jin W."/>
            <person name="Jiang J."/>
            <person name="Leong S.A."/>
            <person name="Iwama H."/>
            <person name="Gojobori T."/>
            <person name="Itoh T."/>
            <person name="Niimura Y."/>
            <person name="Fujii Y."/>
            <person name="Habara T."/>
            <person name="Sakai H."/>
            <person name="Sato Y."/>
            <person name="Wilson G."/>
            <person name="Kumar K."/>
            <person name="McCouch S."/>
            <person name="Juretic N."/>
            <person name="Hoen D."/>
            <person name="Wright S."/>
            <person name="Bruskiewich R."/>
            <person name="Bureau T."/>
            <person name="Miyao A."/>
            <person name="Hirochika H."/>
            <person name="Nishikawa T."/>
            <person name="Kadowaki K."/>
            <person name="Sugiura M."/>
            <person name="Burr B."/>
            <person name="Sasaki T."/>
        </authorList>
    </citation>
    <scope>NUCLEOTIDE SEQUENCE [LARGE SCALE GENOMIC DNA]</scope>
    <source>
        <strain evidence="6">cv. Nipponbare</strain>
    </source>
</reference>
<evidence type="ECO:0000259" key="4">
    <source>
        <dbReference type="Pfam" id="PF04195"/>
    </source>
</evidence>
<keyword evidence="3" id="KW-1133">Transmembrane helix</keyword>
<dbReference type="PANTHER" id="PTHR33026:SF7">
    <property type="entry name" value="OS03G0100275 PROTEIN"/>
    <property type="match status" value="1"/>
</dbReference>
<evidence type="ECO:0000313" key="5">
    <source>
        <dbReference type="EMBL" id="AAS07076.1"/>
    </source>
</evidence>
<evidence type="ECO:0000256" key="3">
    <source>
        <dbReference type="SAM" id="Phobius"/>
    </source>
</evidence>
<feature type="domain" description="Transposase (putative) gypsy type" evidence="4">
    <location>
        <begin position="34"/>
        <end position="80"/>
    </location>
</feature>
<keyword evidence="3" id="KW-0472">Membrane</keyword>
<dbReference type="Proteomes" id="UP000000763">
    <property type="component" value="Chromosome 3"/>
</dbReference>
<feature type="region of interest" description="Disordered" evidence="2">
    <location>
        <begin position="236"/>
        <end position="333"/>
    </location>
</feature>
<dbReference type="InterPro" id="IPR007321">
    <property type="entry name" value="Transposase_28"/>
</dbReference>
<name>Q75IX7_ORYSJ</name>
<dbReference type="Pfam" id="PF04195">
    <property type="entry name" value="Transposase_28"/>
    <property type="match status" value="1"/>
</dbReference>
<dbReference type="EMBL" id="AC120538">
    <property type="protein sequence ID" value="AAS07076.1"/>
    <property type="molecule type" value="Genomic_DNA"/>
</dbReference>
<organism evidence="5 6">
    <name type="scientific">Oryza sativa subsp. japonica</name>
    <name type="common">Rice</name>
    <dbReference type="NCBI Taxonomy" id="39947"/>
    <lineage>
        <taxon>Eukaryota</taxon>
        <taxon>Viridiplantae</taxon>
        <taxon>Streptophyta</taxon>
        <taxon>Embryophyta</taxon>
        <taxon>Tracheophyta</taxon>
        <taxon>Spermatophyta</taxon>
        <taxon>Magnoliopsida</taxon>
        <taxon>Liliopsida</taxon>
        <taxon>Poales</taxon>
        <taxon>Poaceae</taxon>
        <taxon>BOP clade</taxon>
        <taxon>Oryzoideae</taxon>
        <taxon>Oryzeae</taxon>
        <taxon>Oryzinae</taxon>
        <taxon>Oryza</taxon>
        <taxon>Oryza sativa</taxon>
    </lineage>
</organism>
<accession>Q75IX7</accession>
<dbReference type="PANTHER" id="PTHR33026">
    <property type="entry name" value="OS06G0360600 PROTEIN"/>
    <property type="match status" value="1"/>
</dbReference>
<reference evidence="6" key="2">
    <citation type="journal article" date="2008" name="Nucleic Acids Res.">
        <title>The rice annotation project database (RAP-DB): 2008 update.</title>
        <authorList>
            <consortium name="The rice annotation project (RAP)"/>
        </authorList>
    </citation>
    <scope>GENOME REANNOTATION</scope>
    <source>
        <strain evidence="6">cv. Nipponbare</strain>
    </source>
</reference>
<evidence type="ECO:0000256" key="2">
    <source>
        <dbReference type="SAM" id="MobiDB-lite"/>
    </source>
</evidence>
<keyword evidence="3" id="KW-0812">Transmembrane</keyword>
<gene>
    <name evidence="5" type="primary">OSJNBb0059G13.3</name>
</gene>
<protein>
    <recommendedName>
        <fullName evidence="4">Transposase (putative) gypsy type domain-containing protein</fullName>
    </recommendedName>
</protein>
<dbReference type="AlphaFoldDB" id="Q75IX7"/>
<keyword evidence="1" id="KW-0175">Coiled coil</keyword>
<sequence>MDLGKSTSTTVTLKKLQEEGALPGRDKAEREAGVLNFYGLSLLHLNPSSIAFLSVFVHLCEAYIGVEPFLDLFRFYYELRWMEPNRVSGCVGFRLRDGMKLRYVPFQCPSSRSKWRNRWFYLEIKDSNPVLVVPVEQPDKILVWTAKPPLTPSLQSFIDIIDDLRERGLSGYEVVADFVGLSSDGVERRVGQVMISDPTTASDIPVPLCERGAVERDEAINVAASLKEKVVQEASDAATTSGGKAPTKARKFSSVLGNRRKAETPLASDASPPPARRQRIVTIREKEARSKAARGKSGGTSSASPVTASTDVVPVVGSREATPSDSVGDPVGGRGLSEAVLTWEELHVEMGSLLEAGARGVGREVSEARAETAAANARAERLVRELAEAREDLMKMRELVAGNERQSKGLEDRMSELGDNLSEIRGSLRVTYTGLHQLAVECGVKSMIPENPDEFSLTSSLAELASAMGEIPSKHAARIAEETSNGIYTEACHVLACVKLSRPELDLREVLDQGAASDARKEVMEEIGDLGESVLPLFEEDADDEDVQQRGQPESLAMILVLEFEPRASHDVGDETLDAEVEVAATAVDLEDALATQDRRIQYWKTKFEVAELERAMLVVKKDQAVETLRGREVYIDVSLFILVLVGMLLYSCTLMS</sequence>
<evidence type="ECO:0000256" key="1">
    <source>
        <dbReference type="SAM" id="Coils"/>
    </source>
</evidence>
<proteinExistence type="predicted"/>
<feature type="transmembrane region" description="Helical" evidence="3">
    <location>
        <begin position="634"/>
        <end position="653"/>
    </location>
</feature>
<feature type="coiled-coil region" evidence="1">
    <location>
        <begin position="365"/>
        <end position="406"/>
    </location>
</feature>
<feature type="compositionally biased region" description="Polar residues" evidence="2">
    <location>
        <begin position="299"/>
        <end position="310"/>
    </location>
</feature>
<evidence type="ECO:0000313" key="6">
    <source>
        <dbReference type="Proteomes" id="UP000000763"/>
    </source>
</evidence>